<dbReference type="Proteomes" id="UP000323257">
    <property type="component" value="Unassembled WGS sequence"/>
</dbReference>
<dbReference type="NCBIfam" id="TIGR03860">
    <property type="entry name" value="FMN_nitrolo"/>
    <property type="match status" value="1"/>
</dbReference>
<sequence length="448" mass="49849">MGNKQMKLGAFFNLPGHHVASWRHPLTAADRTLDLAYLQELAQLAERGKFDMIFFADVLGLRASGNQSASAVKLDPLIILAALASVTRHIGLTATLTTTYNEPYQVARKFAAIDHLSGGRAAWNVVTSANDKESLLFGKPKHLEHARRYERAEEFVDIVKKLWLSVERESLVLDKEKGKILDVEKLHPLDHEGEWFKVQGLLDTPATPQGHPVIVQAGSSESGKELAAKTAEVIFTAWQTLEEAQTFYRDVKGRLAKYGRKPDDLKIMPGVFITVAKTEAEAIAKRKELNSYILPEVGLEYLSNFIGADLKGYDVDAPLPAFAEAEDKTNPQIRSNLIRALAEREGLRTIREVYEQIAGARGHREIVGTPAQIADQLEEWFLNEGADGFNIMPPTFPEGLRDVVELVIPELQRRGLFRTEYESDTLRGNLGLSLPAHPDRKQAQSANL</sequence>
<evidence type="ECO:0000256" key="3">
    <source>
        <dbReference type="ARBA" id="ARBA00023002"/>
    </source>
</evidence>
<dbReference type="OrthoDB" id="3265338at2"/>
<dbReference type="EMBL" id="VNHS01000001">
    <property type="protein sequence ID" value="TYP79309.1"/>
    <property type="molecule type" value="Genomic_DNA"/>
</dbReference>
<evidence type="ECO:0000256" key="7">
    <source>
        <dbReference type="SAM" id="MobiDB-lite"/>
    </source>
</evidence>
<dbReference type="PROSITE" id="PS50988">
    <property type="entry name" value="TROVE"/>
    <property type="match status" value="1"/>
</dbReference>
<name>A0A5S5CHN5_9BACL</name>
<dbReference type="Gene3D" id="3.20.20.30">
    <property type="entry name" value="Luciferase-like domain"/>
    <property type="match status" value="1"/>
</dbReference>
<comment type="similarity">
    <text evidence="5">Belongs to the NtaA/SnaA/DszA monooxygenase family.</text>
</comment>
<evidence type="ECO:0000259" key="8">
    <source>
        <dbReference type="PROSITE" id="PS50988"/>
    </source>
</evidence>
<evidence type="ECO:0000256" key="2">
    <source>
        <dbReference type="ARBA" id="ARBA00022643"/>
    </source>
</evidence>
<dbReference type="InterPro" id="IPR036661">
    <property type="entry name" value="Luciferase-like_sf"/>
</dbReference>
<dbReference type="CDD" id="cd01095">
    <property type="entry name" value="Nitrilotriacetate_monoxgenase"/>
    <property type="match status" value="1"/>
</dbReference>
<feature type="binding site" evidence="6">
    <location>
        <position position="57"/>
    </location>
    <ligand>
        <name>FMN</name>
        <dbReference type="ChEBI" id="CHEBI:58210"/>
    </ligand>
</feature>
<keyword evidence="2 6" id="KW-0288">FMN</keyword>
<dbReference type="PIRSF" id="PIRSF000337">
    <property type="entry name" value="NTA_MOA"/>
    <property type="match status" value="1"/>
</dbReference>
<protein>
    <submittedName>
        <fullName evidence="9">FMN-dependent oxidoreductase (Nitrilotriacetate monooxygenase family)</fullName>
    </submittedName>
</protein>
<feature type="binding site" evidence="6">
    <location>
        <position position="220"/>
    </location>
    <ligand>
        <name>FMN</name>
        <dbReference type="ChEBI" id="CHEBI:58210"/>
    </ligand>
</feature>
<dbReference type="InterPro" id="IPR051260">
    <property type="entry name" value="Diverse_substr_monoxygenases"/>
</dbReference>
<dbReference type="Pfam" id="PF00296">
    <property type="entry name" value="Bac_luciferase"/>
    <property type="match status" value="1"/>
</dbReference>
<feature type="binding site" evidence="6">
    <location>
        <position position="149"/>
    </location>
    <ligand>
        <name>FMN</name>
        <dbReference type="ChEBI" id="CHEBI:58210"/>
    </ligand>
</feature>
<dbReference type="AlphaFoldDB" id="A0A5S5CHN5"/>
<feature type="binding site" evidence="6">
    <location>
        <position position="145"/>
    </location>
    <ligand>
        <name>FMN</name>
        <dbReference type="ChEBI" id="CHEBI:58210"/>
    </ligand>
</feature>
<keyword evidence="4 9" id="KW-0503">Monooxygenase</keyword>
<keyword evidence="3" id="KW-0560">Oxidoreductase</keyword>
<dbReference type="SUPFAM" id="SSF51679">
    <property type="entry name" value="Bacterial luciferase-like"/>
    <property type="match status" value="1"/>
</dbReference>
<feature type="binding site" evidence="6">
    <location>
        <position position="219"/>
    </location>
    <ligand>
        <name>FMN</name>
        <dbReference type="ChEBI" id="CHEBI:58210"/>
    </ligand>
</feature>
<comment type="caution">
    <text evidence="9">The sequence shown here is derived from an EMBL/GenBank/DDBJ whole genome shotgun (WGS) entry which is preliminary data.</text>
</comment>
<dbReference type="PANTHER" id="PTHR30011:SF16">
    <property type="entry name" value="C2H2 FINGER DOMAIN TRANSCRIPTION FACTOR (EUROFUNG)-RELATED"/>
    <property type="match status" value="1"/>
</dbReference>
<dbReference type="PANTHER" id="PTHR30011">
    <property type="entry name" value="ALKANESULFONATE MONOOXYGENASE-RELATED"/>
    <property type="match status" value="1"/>
</dbReference>
<feature type="region of interest" description="Disordered" evidence="7">
    <location>
        <begin position="428"/>
        <end position="448"/>
    </location>
</feature>
<accession>A0A5S5CHN5</accession>
<feature type="domain" description="TROVE" evidence="8">
    <location>
        <begin position="1"/>
        <end position="118"/>
    </location>
</feature>
<dbReference type="InterPro" id="IPR011251">
    <property type="entry name" value="Luciferase-like_dom"/>
</dbReference>
<gene>
    <name evidence="9" type="ORF">BCM02_101427</name>
</gene>
<evidence type="ECO:0000256" key="1">
    <source>
        <dbReference type="ARBA" id="ARBA00022630"/>
    </source>
</evidence>
<dbReference type="GO" id="GO:0003723">
    <property type="term" value="F:RNA binding"/>
    <property type="evidence" value="ECO:0007669"/>
    <property type="project" value="InterPro"/>
</dbReference>
<dbReference type="RefSeq" id="WP_148927383.1">
    <property type="nucleotide sequence ID" value="NZ_VNHS01000001.1"/>
</dbReference>
<organism evidence="9 10">
    <name type="scientific">Paenibacillus methanolicus</name>
    <dbReference type="NCBI Taxonomy" id="582686"/>
    <lineage>
        <taxon>Bacteria</taxon>
        <taxon>Bacillati</taxon>
        <taxon>Bacillota</taxon>
        <taxon>Bacilli</taxon>
        <taxon>Bacillales</taxon>
        <taxon>Paenibacillaceae</taxon>
        <taxon>Paenibacillus</taxon>
    </lineage>
</organism>
<dbReference type="InterPro" id="IPR016215">
    <property type="entry name" value="NTA_MOA"/>
</dbReference>
<evidence type="ECO:0000256" key="4">
    <source>
        <dbReference type="ARBA" id="ARBA00023033"/>
    </source>
</evidence>
<keyword evidence="1 6" id="KW-0285">Flavoprotein</keyword>
<evidence type="ECO:0000313" key="9">
    <source>
        <dbReference type="EMBL" id="TYP79309.1"/>
    </source>
</evidence>
<reference evidence="9 10" key="1">
    <citation type="submission" date="2019-07" db="EMBL/GenBank/DDBJ databases">
        <title>Genomic Encyclopedia of Type Strains, Phase III (KMG-III): the genomes of soil and plant-associated and newly described type strains.</title>
        <authorList>
            <person name="Whitman W."/>
        </authorList>
    </citation>
    <scope>NUCLEOTIDE SEQUENCE [LARGE SCALE GENOMIC DNA]</scope>
    <source>
        <strain evidence="9 10">BL24</strain>
    </source>
</reference>
<proteinExistence type="inferred from homology"/>
<evidence type="ECO:0000313" key="10">
    <source>
        <dbReference type="Proteomes" id="UP000323257"/>
    </source>
</evidence>
<keyword evidence="10" id="KW-1185">Reference proteome</keyword>
<feature type="binding site" evidence="6">
    <location>
        <position position="95"/>
    </location>
    <ligand>
        <name>FMN</name>
        <dbReference type="ChEBI" id="CHEBI:58210"/>
    </ligand>
</feature>
<dbReference type="GO" id="GO:0016705">
    <property type="term" value="F:oxidoreductase activity, acting on paired donors, with incorporation or reduction of molecular oxygen"/>
    <property type="evidence" value="ECO:0007669"/>
    <property type="project" value="InterPro"/>
</dbReference>
<evidence type="ECO:0000256" key="6">
    <source>
        <dbReference type="PIRSR" id="PIRSR000337-1"/>
    </source>
</evidence>
<dbReference type="GO" id="GO:0004497">
    <property type="term" value="F:monooxygenase activity"/>
    <property type="evidence" value="ECO:0007669"/>
    <property type="project" value="UniProtKB-KW"/>
</dbReference>
<dbReference type="InterPro" id="IPR008858">
    <property type="entry name" value="TROVE_dom"/>
</dbReference>
<evidence type="ECO:0000256" key="5">
    <source>
        <dbReference type="ARBA" id="ARBA00033748"/>
    </source>
</evidence>